<gene>
    <name evidence="1" type="ORF">I8E28_13465</name>
</gene>
<dbReference type="EMBL" id="JAEDAO010000001">
    <property type="protein sequence ID" value="MBK0393602.1"/>
    <property type="molecule type" value="Genomic_DNA"/>
</dbReference>
<reference evidence="1" key="1">
    <citation type="submission" date="2020-12" db="EMBL/GenBank/DDBJ databases">
        <title>Ramlibacter sp. nov., isolated from a freshwater alga, Cryptomonas.</title>
        <authorList>
            <person name="Kim H.M."/>
            <person name="Jeon C.O."/>
        </authorList>
    </citation>
    <scope>NUCLEOTIDE SEQUENCE</scope>
    <source>
        <strain evidence="1">CrO1</strain>
    </source>
</reference>
<protein>
    <submittedName>
        <fullName evidence="1">Uncharacterized protein</fullName>
    </submittedName>
</protein>
<dbReference type="Proteomes" id="UP000617041">
    <property type="component" value="Unassembled WGS sequence"/>
</dbReference>
<dbReference type="AlphaFoldDB" id="A0A934Q2X7"/>
<sequence>MQDCTSVLRQIEQYEEHLHVACLAPGTGRVVPLRCDAFTGLYDSLSAAPAFESLARRLVHSHWAANAIIERLAQATAAEQDLRQLAQVRHDIHGQLRAIRRSLVRRGMQPQKPKADWLRAILFRPLR</sequence>
<keyword evidence="2" id="KW-1185">Reference proteome</keyword>
<evidence type="ECO:0000313" key="1">
    <source>
        <dbReference type="EMBL" id="MBK0393602.1"/>
    </source>
</evidence>
<evidence type="ECO:0000313" key="2">
    <source>
        <dbReference type="Proteomes" id="UP000617041"/>
    </source>
</evidence>
<dbReference type="RefSeq" id="WP_200788564.1">
    <property type="nucleotide sequence ID" value="NZ_JAEDAO010000001.1"/>
</dbReference>
<name>A0A934Q2X7_9BURK</name>
<comment type="caution">
    <text evidence="1">The sequence shown here is derived from an EMBL/GenBank/DDBJ whole genome shotgun (WGS) entry which is preliminary data.</text>
</comment>
<organism evidence="1 2">
    <name type="scientific">Ramlibacter algicola</name>
    <dbReference type="NCBI Taxonomy" id="2795217"/>
    <lineage>
        <taxon>Bacteria</taxon>
        <taxon>Pseudomonadati</taxon>
        <taxon>Pseudomonadota</taxon>
        <taxon>Betaproteobacteria</taxon>
        <taxon>Burkholderiales</taxon>
        <taxon>Comamonadaceae</taxon>
        <taxon>Ramlibacter</taxon>
    </lineage>
</organism>
<accession>A0A934Q2X7</accession>
<proteinExistence type="predicted"/>